<feature type="transmembrane region" description="Helical" evidence="2">
    <location>
        <begin position="62"/>
        <end position="87"/>
    </location>
</feature>
<keyword evidence="2" id="KW-0472">Membrane</keyword>
<accession>A0A2H0V9F7</accession>
<dbReference type="EMBL" id="PFAL01000011">
    <property type="protein sequence ID" value="PIR95736.1"/>
    <property type="molecule type" value="Genomic_DNA"/>
</dbReference>
<comment type="caution">
    <text evidence="4">The sequence shown here is derived from an EMBL/GenBank/DDBJ whole genome shotgun (WGS) entry which is preliminary data.</text>
</comment>
<feature type="region of interest" description="Disordered" evidence="1">
    <location>
        <begin position="1"/>
        <end position="25"/>
    </location>
</feature>
<reference evidence="5" key="1">
    <citation type="submission" date="2017-09" db="EMBL/GenBank/DDBJ databases">
        <title>Depth-based differentiation of microbial function through sediment-hosted aquifers and enrichment of novel symbionts in the deep terrestrial subsurface.</title>
        <authorList>
            <person name="Probst A.J."/>
            <person name="Ladd B."/>
            <person name="Jarett J.K."/>
            <person name="Geller-Mcgrath D.E."/>
            <person name="Sieber C.M.K."/>
            <person name="Emerson J.B."/>
            <person name="Anantharaman K."/>
            <person name="Thomas B.C."/>
            <person name="Malmstrom R."/>
            <person name="Stieglmeier M."/>
            <person name="Klingl A."/>
            <person name="Woyke T."/>
            <person name="Ryan C.M."/>
            <person name="Banfield J.F."/>
        </authorList>
    </citation>
    <scope>NUCLEOTIDE SEQUENCE [LARGE SCALE GENOMIC DNA]</scope>
</reference>
<dbReference type="Proteomes" id="UP000229972">
    <property type="component" value="Unassembled WGS sequence"/>
</dbReference>
<organism evidence="4 5">
    <name type="scientific">Candidatus Falkowbacteria bacterium CG10_big_fil_rev_8_21_14_0_10_37_18</name>
    <dbReference type="NCBI Taxonomy" id="1974562"/>
    <lineage>
        <taxon>Bacteria</taxon>
        <taxon>Candidatus Falkowiibacteriota</taxon>
    </lineage>
</organism>
<protein>
    <recommendedName>
        <fullName evidence="3">DUF4342 domain-containing protein</fullName>
    </recommendedName>
</protein>
<dbReference type="Pfam" id="PF14242">
    <property type="entry name" value="DUF4342"/>
    <property type="match status" value="1"/>
</dbReference>
<sequence>MVKVKSTKTKTKSSSKSKGTSNKEQFKVASHEILKKVKELIKEGNVRRIIIKNEKGKTLMEIPVTVAVIGVVVAPILAAVGALAALVNQGTIEVDRK</sequence>
<evidence type="ECO:0000256" key="2">
    <source>
        <dbReference type="SAM" id="Phobius"/>
    </source>
</evidence>
<evidence type="ECO:0000259" key="3">
    <source>
        <dbReference type="Pfam" id="PF14242"/>
    </source>
</evidence>
<evidence type="ECO:0000256" key="1">
    <source>
        <dbReference type="SAM" id="MobiDB-lite"/>
    </source>
</evidence>
<keyword evidence="2" id="KW-0812">Transmembrane</keyword>
<keyword evidence="2" id="KW-1133">Transmembrane helix</keyword>
<evidence type="ECO:0000313" key="5">
    <source>
        <dbReference type="Proteomes" id="UP000229972"/>
    </source>
</evidence>
<gene>
    <name evidence="4" type="ORF">COT93_00785</name>
</gene>
<feature type="domain" description="DUF4342" evidence="3">
    <location>
        <begin position="21"/>
        <end position="96"/>
    </location>
</feature>
<dbReference type="InterPro" id="IPR025642">
    <property type="entry name" value="DUF4342"/>
</dbReference>
<proteinExistence type="predicted"/>
<feature type="compositionally biased region" description="Basic residues" evidence="1">
    <location>
        <begin position="1"/>
        <end position="15"/>
    </location>
</feature>
<evidence type="ECO:0000313" key="4">
    <source>
        <dbReference type="EMBL" id="PIR95736.1"/>
    </source>
</evidence>
<dbReference type="AlphaFoldDB" id="A0A2H0V9F7"/>
<name>A0A2H0V9F7_9BACT</name>